<feature type="transmembrane region" description="Helical" evidence="5">
    <location>
        <begin position="86"/>
        <end position="105"/>
    </location>
</feature>
<dbReference type="InterPro" id="IPR036259">
    <property type="entry name" value="MFS_trans_sf"/>
</dbReference>
<comment type="caution">
    <text evidence="6">The sequence shown here is derived from an EMBL/GenBank/DDBJ whole genome shotgun (WGS) entry which is preliminary data.</text>
</comment>
<evidence type="ECO:0000256" key="5">
    <source>
        <dbReference type="SAM" id="Phobius"/>
    </source>
</evidence>
<protein>
    <submittedName>
        <fullName evidence="6">Uncharacterized protein</fullName>
    </submittedName>
</protein>
<sequence>MYVYFHRIFILHSFNGHAVFILHIDFFQGIHMGIASGSLPVLLRSKLGDDQLGIFSLAAYLGSLKLLWSPIVDSIFSCTFGRRKSWIATTGFASGLLMIWSNAHVQRLMDDVDPDVGALTTIFAPLAFLAASNCIAVDGWAPTLLSVENMPYASAARTIGLNTGYFLSGSSLLFRNKYIRVVPSDLPLLSLGGYLQFWGFATCIATFAFLMLTTEYPVDLDEPYINLRIVCEIMWDICKLEHVKFLFMMQMVAAIGFQVNDTLTSLKLVEKGFSPENLAMATLIHVPAQIIGGWYGALWSRGPLPLRSWFWVLWVRLAFAVATMSLVYMLPNANSLPLSYFWGIVFLIGLNSFIS</sequence>
<evidence type="ECO:0000256" key="3">
    <source>
        <dbReference type="ARBA" id="ARBA00022989"/>
    </source>
</evidence>
<dbReference type="GO" id="GO:0035348">
    <property type="term" value="P:acetyl-CoA transmembrane transport"/>
    <property type="evidence" value="ECO:0007669"/>
    <property type="project" value="InterPro"/>
</dbReference>
<organism evidence="6 7">
    <name type="scientific">Rhizoctonia solani</name>
    <dbReference type="NCBI Taxonomy" id="456999"/>
    <lineage>
        <taxon>Eukaryota</taxon>
        <taxon>Fungi</taxon>
        <taxon>Dikarya</taxon>
        <taxon>Basidiomycota</taxon>
        <taxon>Agaricomycotina</taxon>
        <taxon>Agaricomycetes</taxon>
        <taxon>Cantharellales</taxon>
        <taxon>Ceratobasidiaceae</taxon>
        <taxon>Rhizoctonia</taxon>
    </lineage>
</organism>
<feature type="transmembrane region" description="Helical" evidence="5">
    <location>
        <begin position="152"/>
        <end position="174"/>
    </location>
</feature>
<keyword evidence="2 5" id="KW-0812">Transmembrane</keyword>
<evidence type="ECO:0000313" key="7">
    <source>
        <dbReference type="Proteomes" id="UP000663888"/>
    </source>
</evidence>
<name>A0A8H3AVC5_9AGAM</name>
<keyword evidence="3 5" id="KW-1133">Transmembrane helix</keyword>
<dbReference type="SUPFAM" id="SSF103473">
    <property type="entry name" value="MFS general substrate transporter"/>
    <property type="match status" value="1"/>
</dbReference>
<feature type="transmembrane region" description="Helical" evidence="5">
    <location>
        <begin position="52"/>
        <end position="71"/>
    </location>
</feature>
<dbReference type="EMBL" id="CAJMWX010000973">
    <property type="protein sequence ID" value="CAE6441390.1"/>
    <property type="molecule type" value="Genomic_DNA"/>
</dbReference>
<reference evidence="6" key="1">
    <citation type="submission" date="2021-01" db="EMBL/GenBank/DDBJ databases">
        <authorList>
            <person name="Kaushik A."/>
        </authorList>
    </citation>
    <scope>NUCLEOTIDE SEQUENCE</scope>
    <source>
        <strain evidence="6">AG4-R118</strain>
    </source>
</reference>
<proteinExistence type="predicted"/>
<feature type="transmembrane region" description="Helical" evidence="5">
    <location>
        <begin position="336"/>
        <end position="354"/>
    </location>
</feature>
<evidence type="ECO:0000256" key="4">
    <source>
        <dbReference type="ARBA" id="ARBA00023136"/>
    </source>
</evidence>
<gene>
    <name evidence="6" type="ORF">RDB_LOCUS50774</name>
</gene>
<dbReference type="InterPro" id="IPR004752">
    <property type="entry name" value="AmpG_permease/AT-1"/>
</dbReference>
<comment type="subcellular location">
    <subcellularLocation>
        <location evidence="1">Membrane</location>
        <topology evidence="1">Multi-pass membrane protein</topology>
    </subcellularLocation>
</comment>
<evidence type="ECO:0000256" key="1">
    <source>
        <dbReference type="ARBA" id="ARBA00004141"/>
    </source>
</evidence>
<feature type="transmembrane region" description="Helical" evidence="5">
    <location>
        <begin position="278"/>
        <end position="297"/>
    </location>
</feature>
<feature type="transmembrane region" description="Helical" evidence="5">
    <location>
        <begin position="20"/>
        <end position="43"/>
    </location>
</feature>
<feature type="transmembrane region" description="Helical" evidence="5">
    <location>
        <begin position="186"/>
        <end position="212"/>
    </location>
</feature>
<feature type="transmembrane region" description="Helical" evidence="5">
    <location>
        <begin position="309"/>
        <end position="330"/>
    </location>
</feature>
<dbReference type="PANTHER" id="PTHR12778">
    <property type="entry name" value="SOLUTE CARRIER FAMILY 33 ACETYL-COA TRANSPORTER -RELATED"/>
    <property type="match status" value="1"/>
</dbReference>
<dbReference type="AlphaFoldDB" id="A0A8H3AVC5"/>
<feature type="transmembrane region" description="Helical" evidence="5">
    <location>
        <begin position="117"/>
        <end position="140"/>
    </location>
</feature>
<evidence type="ECO:0000256" key="2">
    <source>
        <dbReference type="ARBA" id="ARBA00022692"/>
    </source>
</evidence>
<dbReference type="PANTHER" id="PTHR12778:SF9">
    <property type="entry name" value="ACETYL-COENZYME A TRANSPORTER 1"/>
    <property type="match status" value="1"/>
</dbReference>
<dbReference type="Pfam" id="PF13000">
    <property type="entry name" value="Acatn"/>
    <property type="match status" value="2"/>
</dbReference>
<dbReference type="InterPro" id="IPR024371">
    <property type="entry name" value="AcetylCoA_trans_1-like"/>
</dbReference>
<evidence type="ECO:0000313" key="6">
    <source>
        <dbReference type="EMBL" id="CAE6441390.1"/>
    </source>
</evidence>
<dbReference type="GO" id="GO:0008521">
    <property type="term" value="F:acetyl-CoA transmembrane transporter activity"/>
    <property type="evidence" value="ECO:0007669"/>
    <property type="project" value="InterPro"/>
</dbReference>
<dbReference type="GO" id="GO:0016020">
    <property type="term" value="C:membrane"/>
    <property type="evidence" value="ECO:0007669"/>
    <property type="project" value="UniProtKB-SubCell"/>
</dbReference>
<keyword evidence="4 5" id="KW-0472">Membrane</keyword>
<dbReference type="Proteomes" id="UP000663888">
    <property type="component" value="Unassembled WGS sequence"/>
</dbReference>
<accession>A0A8H3AVC5</accession>